<name>A0A3M0A0V6_9GAMM</name>
<evidence type="ECO:0000256" key="3">
    <source>
        <dbReference type="ARBA" id="ARBA00023315"/>
    </source>
</evidence>
<dbReference type="InterPro" id="IPR051159">
    <property type="entry name" value="Hexapeptide_acetyltransf"/>
</dbReference>
<dbReference type="OrthoDB" id="9815592at2"/>
<keyword evidence="2" id="KW-0677">Repeat</keyword>
<evidence type="ECO:0000313" key="4">
    <source>
        <dbReference type="EMBL" id="RMA78761.1"/>
    </source>
</evidence>
<comment type="caution">
    <text evidence="4">The sequence shown here is derived from an EMBL/GenBank/DDBJ whole genome shotgun (WGS) entry which is preliminary data.</text>
</comment>
<dbReference type="GO" id="GO:0016746">
    <property type="term" value="F:acyltransferase activity"/>
    <property type="evidence" value="ECO:0007669"/>
    <property type="project" value="UniProtKB-KW"/>
</dbReference>
<dbReference type="Proteomes" id="UP000267187">
    <property type="component" value="Unassembled WGS sequence"/>
</dbReference>
<dbReference type="Pfam" id="PF00132">
    <property type="entry name" value="Hexapep"/>
    <property type="match status" value="1"/>
</dbReference>
<reference evidence="4 5" key="1">
    <citation type="submission" date="2018-10" db="EMBL/GenBank/DDBJ databases">
        <title>Genomic Encyclopedia of Type Strains, Phase IV (KMG-IV): sequencing the most valuable type-strain genomes for metagenomic binning, comparative biology and taxonomic classification.</title>
        <authorList>
            <person name="Goeker M."/>
        </authorList>
    </citation>
    <scope>NUCLEOTIDE SEQUENCE [LARGE SCALE GENOMIC DNA]</scope>
    <source>
        <strain evidence="4 5">DSM 25080</strain>
    </source>
</reference>
<dbReference type="CDD" id="cd04647">
    <property type="entry name" value="LbH_MAT_like"/>
    <property type="match status" value="1"/>
</dbReference>
<evidence type="ECO:0000256" key="2">
    <source>
        <dbReference type="ARBA" id="ARBA00022737"/>
    </source>
</evidence>
<gene>
    <name evidence="4" type="ORF">DFR27_2099</name>
</gene>
<dbReference type="EMBL" id="REFJ01000005">
    <property type="protein sequence ID" value="RMA78761.1"/>
    <property type="molecule type" value="Genomic_DNA"/>
</dbReference>
<dbReference type="InterPro" id="IPR011004">
    <property type="entry name" value="Trimer_LpxA-like_sf"/>
</dbReference>
<accession>A0A3M0A0V6</accession>
<evidence type="ECO:0000313" key="5">
    <source>
        <dbReference type="Proteomes" id="UP000267187"/>
    </source>
</evidence>
<evidence type="ECO:0000256" key="1">
    <source>
        <dbReference type="ARBA" id="ARBA00022679"/>
    </source>
</evidence>
<dbReference type="PANTHER" id="PTHR23416">
    <property type="entry name" value="SIALIC ACID SYNTHASE-RELATED"/>
    <property type="match status" value="1"/>
</dbReference>
<dbReference type="InterPro" id="IPR001451">
    <property type="entry name" value="Hexapep"/>
</dbReference>
<dbReference type="PROSITE" id="PS00101">
    <property type="entry name" value="HEXAPEP_TRANSFERASES"/>
    <property type="match status" value="1"/>
</dbReference>
<keyword evidence="5" id="KW-1185">Reference proteome</keyword>
<protein>
    <submittedName>
        <fullName evidence="4">Acetyltransferase-like isoleucine patch superfamily enzyme</fullName>
    </submittedName>
</protein>
<keyword evidence="3" id="KW-0012">Acyltransferase</keyword>
<organism evidence="4 5">
    <name type="scientific">Umboniibacter marinipuniceus</name>
    <dbReference type="NCBI Taxonomy" id="569599"/>
    <lineage>
        <taxon>Bacteria</taxon>
        <taxon>Pseudomonadati</taxon>
        <taxon>Pseudomonadota</taxon>
        <taxon>Gammaproteobacteria</taxon>
        <taxon>Cellvibrionales</taxon>
        <taxon>Cellvibrionaceae</taxon>
        <taxon>Umboniibacter</taxon>
    </lineage>
</organism>
<dbReference type="AlphaFoldDB" id="A0A3M0A0V6"/>
<dbReference type="InterPro" id="IPR018357">
    <property type="entry name" value="Hexapep_transf_CS"/>
</dbReference>
<dbReference type="Gene3D" id="2.160.10.10">
    <property type="entry name" value="Hexapeptide repeat proteins"/>
    <property type="match status" value="1"/>
</dbReference>
<keyword evidence="1 4" id="KW-0808">Transferase</keyword>
<sequence length="241" mass="26511">MRKDHRPAWLKHFQLKLNKRYVQHFIAPELESLGNYPHIVGPRHLRLFGAGIHIGDCLHMACDPDRNVRLIAWPNASGPATIRIGNYCLISPGVKIQAADSVVIGDNCMLAAEASISDSDWHGLYNRLRPFGNATAAVTLGDNVWIGERAIVTKGVSIGNNSVVGAGAVVTSDVPQNVVVAGVPAKIVKHLIPKRRMLKREAMFTDAQHFEATAKELDRYVMGANSLFGWLRQLVAPNKKR</sequence>
<dbReference type="SUPFAM" id="SSF51161">
    <property type="entry name" value="Trimeric LpxA-like enzymes"/>
    <property type="match status" value="1"/>
</dbReference>
<proteinExistence type="predicted"/>